<evidence type="ECO:0000313" key="1">
    <source>
        <dbReference type="EMBL" id="KAF7196596.1"/>
    </source>
</evidence>
<reference evidence="1" key="1">
    <citation type="submission" date="2020-04" db="EMBL/GenBank/DDBJ databases">
        <title>Draft genome resource of the tomato pathogen Pseudocercospora fuligena.</title>
        <authorList>
            <person name="Zaccaron A."/>
        </authorList>
    </citation>
    <scope>NUCLEOTIDE SEQUENCE</scope>
    <source>
        <strain evidence="1">PF001</strain>
    </source>
</reference>
<dbReference type="OrthoDB" id="3649721at2759"/>
<name>A0A8H6RUS9_9PEZI</name>
<comment type="caution">
    <text evidence="1">The sequence shown here is derived from an EMBL/GenBank/DDBJ whole genome shotgun (WGS) entry which is preliminary data.</text>
</comment>
<protein>
    <submittedName>
        <fullName evidence="1">Uncharacterized protein</fullName>
    </submittedName>
</protein>
<dbReference type="Proteomes" id="UP000660729">
    <property type="component" value="Unassembled WGS sequence"/>
</dbReference>
<dbReference type="EMBL" id="JABCIY010000024">
    <property type="protein sequence ID" value="KAF7196596.1"/>
    <property type="molecule type" value="Genomic_DNA"/>
</dbReference>
<evidence type="ECO:0000313" key="2">
    <source>
        <dbReference type="Proteomes" id="UP000660729"/>
    </source>
</evidence>
<organism evidence="1 2">
    <name type="scientific">Pseudocercospora fuligena</name>
    <dbReference type="NCBI Taxonomy" id="685502"/>
    <lineage>
        <taxon>Eukaryota</taxon>
        <taxon>Fungi</taxon>
        <taxon>Dikarya</taxon>
        <taxon>Ascomycota</taxon>
        <taxon>Pezizomycotina</taxon>
        <taxon>Dothideomycetes</taxon>
        <taxon>Dothideomycetidae</taxon>
        <taxon>Mycosphaerellales</taxon>
        <taxon>Mycosphaerellaceae</taxon>
        <taxon>Pseudocercospora</taxon>
    </lineage>
</organism>
<gene>
    <name evidence="1" type="ORF">HII31_01966</name>
</gene>
<accession>A0A8H6RUS9</accession>
<proteinExistence type="predicted"/>
<keyword evidence="2" id="KW-1185">Reference proteome</keyword>
<sequence>MANYTSDLDRTNATMSLEERIQRLAQELQDIIFDCYVLTVPSEQTIDITTTHQAPKQLQINSASRAIAAKHYYSTNTFVIDGFNKLSATVSWLRGFPAGGSFDQHCFTLKWFRSLPAEHSFMMETLSFPEPFDYMEGFSPESNLQYRYDLMMEGLKESSGVSLQPECLRMVFSILWFDWKVVTVYGKRGELADKVAKLLVDRAHLEASEALTNDRKDWIEI</sequence>
<dbReference type="AlphaFoldDB" id="A0A8H6RUS9"/>